<keyword evidence="2" id="KW-1185">Reference proteome</keyword>
<dbReference type="Proteomes" id="UP001459277">
    <property type="component" value="Unassembled WGS sequence"/>
</dbReference>
<gene>
    <name evidence="1" type="ORF">SO802_018107</name>
</gene>
<name>A0AAW2CMT8_9ROSI</name>
<dbReference type="PANTHER" id="PTHR13031:SF0">
    <property type="entry name" value="RIBONUCLEASE P PROTEIN SUBUNIT P30"/>
    <property type="match status" value="1"/>
</dbReference>
<dbReference type="PANTHER" id="PTHR13031">
    <property type="entry name" value="RIBONUCLEASE P SUBUNIT P30"/>
    <property type="match status" value="1"/>
</dbReference>
<dbReference type="GO" id="GO:0003723">
    <property type="term" value="F:RNA binding"/>
    <property type="evidence" value="ECO:0007669"/>
    <property type="project" value="TreeGrafter"/>
</dbReference>
<dbReference type="AlphaFoldDB" id="A0AAW2CMT8"/>
<proteinExistence type="predicted"/>
<dbReference type="GO" id="GO:0008033">
    <property type="term" value="P:tRNA processing"/>
    <property type="evidence" value="ECO:0007669"/>
    <property type="project" value="InterPro"/>
</dbReference>
<accession>A0AAW2CMT8</accession>
<evidence type="ECO:0000313" key="1">
    <source>
        <dbReference type="EMBL" id="KAK9998504.1"/>
    </source>
</evidence>
<comment type="caution">
    <text evidence="1">The sequence shown here is derived from an EMBL/GenBank/DDBJ whole genome shotgun (WGS) entry which is preliminary data.</text>
</comment>
<dbReference type="EMBL" id="JAZDWU010000006">
    <property type="protein sequence ID" value="KAK9998504.1"/>
    <property type="molecule type" value="Genomic_DNA"/>
</dbReference>
<sequence length="126" mass="14513">MGFFESPPSVKTTRIKAVIKSHGTRIHRHRLQPYDQRRDVRSRPLLHLPPQCSTRLTVCVENHSQALALNSSNPILKTYDLDAVMPLDQNAFDDACDKSERRVYFEIMYSDLIADVQTRKANDNQC</sequence>
<dbReference type="InterPro" id="IPR002738">
    <property type="entry name" value="RNase_P_p30"/>
</dbReference>
<reference evidence="1 2" key="1">
    <citation type="submission" date="2024-01" db="EMBL/GenBank/DDBJ databases">
        <title>A telomere-to-telomere, gap-free genome of sweet tea (Lithocarpus litseifolius).</title>
        <authorList>
            <person name="Zhou J."/>
        </authorList>
    </citation>
    <scope>NUCLEOTIDE SEQUENCE [LARGE SCALE GENOMIC DNA]</scope>
    <source>
        <strain evidence="1">Zhou-2022a</strain>
        <tissue evidence="1">Leaf</tissue>
    </source>
</reference>
<organism evidence="1 2">
    <name type="scientific">Lithocarpus litseifolius</name>
    <dbReference type="NCBI Taxonomy" id="425828"/>
    <lineage>
        <taxon>Eukaryota</taxon>
        <taxon>Viridiplantae</taxon>
        <taxon>Streptophyta</taxon>
        <taxon>Embryophyta</taxon>
        <taxon>Tracheophyta</taxon>
        <taxon>Spermatophyta</taxon>
        <taxon>Magnoliopsida</taxon>
        <taxon>eudicotyledons</taxon>
        <taxon>Gunneridae</taxon>
        <taxon>Pentapetalae</taxon>
        <taxon>rosids</taxon>
        <taxon>fabids</taxon>
        <taxon>Fagales</taxon>
        <taxon>Fagaceae</taxon>
        <taxon>Lithocarpus</taxon>
    </lineage>
</organism>
<evidence type="ECO:0000313" key="2">
    <source>
        <dbReference type="Proteomes" id="UP001459277"/>
    </source>
</evidence>
<protein>
    <submittedName>
        <fullName evidence="1">Uncharacterized protein</fullName>
    </submittedName>
</protein>
<dbReference type="GO" id="GO:0005655">
    <property type="term" value="C:nucleolar ribonuclease P complex"/>
    <property type="evidence" value="ECO:0007669"/>
    <property type="project" value="TreeGrafter"/>
</dbReference>